<dbReference type="SMART" id="SM00248">
    <property type="entry name" value="ANK"/>
    <property type="match status" value="3"/>
</dbReference>
<dbReference type="PANTHER" id="PTHR24121:SF23">
    <property type="entry name" value="NO MECHANORECEPTOR POTENTIAL C, ISOFORM H"/>
    <property type="match status" value="1"/>
</dbReference>
<sequence>MNFKNSLSQLLQKYPFIHIDMLGDLSIIVPLTGAQRITDNFSKDVSLYLFGDNTCKSDLERRKFFGALDASAFEYLFPALIRELNNLNNLSGITVDEQQFLQTIISNLYDFQQKANEFQIKNPGHQIMQYDLEHSDEIFVSKGEFIVSVIPDYWRHLDLPNIMSLSGNTAQAYQKIIPAEMLEDCLEALFHIQTAAKVDRISLIARIIKNISEGQAFLRGEDENPKQLFIAIYEAMRKEDPSLKEQIPEIFKNMEENWPFVYVADDDETHESWTEQNRIEAIQSIFKQANILQEPTEVKQKTFEIIYQLALAGYQERNPDPQNFNLQRTSTFQLFTLQTFLYLCAIKLRIKNKESAQSFLKIFQDKNELHHLITQLCTNEKEFMNMMRDRFYLSAEEYQSVADATYEIAMAHIDADHFDELRIACTTQSLDNAHYIVMGSRLCWSTTPITEDTNINSPKMQKEVSASHFEIFYNKREAYVKESRAFQQIKSLFTKNVTDPKIRQEFISHIKNLSNNQKQELLVKAIKEKKSQHAQLLIENSNEGFFPYAFVTALNEDPALVKAFLSADSEYSRYIKGKNLHLAARDGDLEQVKLILQHRPELLEYEDKFKQTPLLWACLTGKAEVVKYLMDAGANIHVRTRAPWNYEYSRSETSMGRSAMQWAKALNEKDPLNSALILTLFDNYHEQMERNFAADPEYKNRFDASHLTRAIEGGDLKLVEMFQKHCPQLKVSEDDFQRTTKQFAQQQLLDQLLPYQAQFNELLEKIQIKAAEFKLNYYSTSTARQAIELLSSQLAYARNKFFFSEITAESFQNFAKECHEALEKAKPILAEHRGWHDFPVVVRAIVGILSALAVIPALAVQIASKKGYVGMFFKNKEEIKTASTKILEQFEKNLEAVKTDMSGKIGK</sequence>
<accession>A0A222NYH7</accession>
<keyword evidence="1" id="KW-0040">ANK repeat</keyword>
<dbReference type="Pfam" id="PF12796">
    <property type="entry name" value="Ank_2"/>
    <property type="match status" value="1"/>
</dbReference>
<evidence type="ECO:0000313" key="4">
    <source>
        <dbReference type="Proteomes" id="UP000201728"/>
    </source>
</evidence>
<name>A0A222NYH7_9GAMM</name>
<dbReference type="AlphaFoldDB" id="A0A222NYH7"/>
<organism evidence="3 4">
    <name type="scientific">Legionella clemsonensis</name>
    <dbReference type="NCBI Taxonomy" id="1867846"/>
    <lineage>
        <taxon>Bacteria</taxon>
        <taxon>Pseudomonadati</taxon>
        <taxon>Pseudomonadota</taxon>
        <taxon>Gammaproteobacteria</taxon>
        <taxon>Legionellales</taxon>
        <taxon>Legionellaceae</taxon>
        <taxon>Legionella</taxon>
    </lineage>
</organism>
<dbReference type="InterPro" id="IPR036770">
    <property type="entry name" value="Ankyrin_rpt-contain_sf"/>
</dbReference>
<dbReference type="NCBIfam" id="NF043021">
    <property type="entry name" value="T4SS_AnkF"/>
    <property type="match status" value="1"/>
</dbReference>
<protein>
    <submittedName>
        <fullName evidence="3">Ankyrin repeats (3 copies)</fullName>
    </submittedName>
</protein>
<dbReference type="Proteomes" id="UP000201728">
    <property type="component" value="Chromosome"/>
</dbReference>
<dbReference type="OrthoDB" id="5637398at2"/>
<evidence type="ECO:0000313" key="3">
    <source>
        <dbReference type="EMBL" id="ASQ44631.1"/>
    </source>
</evidence>
<keyword evidence="2" id="KW-0472">Membrane</keyword>
<gene>
    <name evidence="3" type="ORF">clem_00320</name>
</gene>
<dbReference type="PROSITE" id="PS50297">
    <property type="entry name" value="ANK_REP_REGION"/>
    <property type="match status" value="1"/>
</dbReference>
<evidence type="ECO:0000256" key="2">
    <source>
        <dbReference type="SAM" id="Phobius"/>
    </source>
</evidence>
<dbReference type="Gene3D" id="1.25.40.20">
    <property type="entry name" value="Ankyrin repeat-containing domain"/>
    <property type="match status" value="1"/>
</dbReference>
<dbReference type="InterPro" id="IPR002110">
    <property type="entry name" value="Ankyrin_rpt"/>
</dbReference>
<keyword evidence="2" id="KW-0812">Transmembrane</keyword>
<dbReference type="SUPFAM" id="SSF48403">
    <property type="entry name" value="Ankyrin repeat"/>
    <property type="match status" value="1"/>
</dbReference>
<feature type="repeat" description="ANK" evidence="1">
    <location>
        <begin position="609"/>
        <end position="641"/>
    </location>
</feature>
<dbReference type="EMBL" id="CP016397">
    <property type="protein sequence ID" value="ASQ44631.1"/>
    <property type="molecule type" value="Genomic_DNA"/>
</dbReference>
<dbReference type="PANTHER" id="PTHR24121">
    <property type="entry name" value="NO MECHANORECEPTOR POTENTIAL C, ISOFORM D-RELATED"/>
    <property type="match status" value="1"/>
</dbReference>
<keyword evidence="4" id="KW-1185">Reference proteome</keyword>
<dbReference type="PROSITE" id="PS50088">
    <property type="entry name" value="ANK_REPEAT"/>
    <property type="match status" value="1"/>
</dbReference>
<dbReference type="KEGG" id="lcd:clem_00320"/>
<evidence type="ECO:0000256" key="1">
    <source>
        <dbReference type="PROSITE-ProRule" id="PRU00023"/>
    </source>
</evidence>
<feature type="transmembrane region" description="Helical" evidence="2">
    <location>
        <begin position="840"/>
        <end position="864"/>
    </location>
</feature>
<reference evidence="4" key="1">
    <citation type="submission" date="2016-07" db="EMBL/GenBank/DDBJ databases">
        <authorList>
            <person name="Florea S."/>
            <person name="Webb J.S."/>
            <person name="Jaromczyk J."/>
            <person name="Schardl C.L."/>
        </authorList>
    </citation>
    <scope>NUCLEOTIDE SEQUENCE [LARGE SCALE GENOMIC DNA]</scope>
    <source>
        <strain evidence="4">CDC-D5610</strain>
    </source>
</reference>
<keyword evidence="2" id="KW-1133">Transmembrane helix</keyword>
<dbReference type="RefSeq" id="WP_094089780.1">
    <property type="nucleotide sequence ID" value="NZ_CP016397.1"/>
</dbReference>
<proteinExistence type="predicted"/>